<dbReference type="RefSeq" id="WP_096258731.1">
    <property type="nucleotide sequence ID" value="NZ_BDME01000001.1"/>
</dbReference>
<reference evidence="3 4" key="1">
    <citation type="journal article" date="2017" name="Syst. Appl. Microbiol.">
        <title>Lebetimonas natsushimae sp. nov., a novel strictly anaerobic, moderately thermophilic chemoautotroph isolated from a deep-sea hydrothermal vent polychaete nest in the Mid-Okinawa Trough.</title>
        <authorList>
            <person name="Nagata R."/>
            <person name="Takaki Y."/>
            <person name="Tame A."/>
            <person name="Nunoura T."/>
            <person name="Muto H."/>
            <person name="Mino S."/>
            <person name="Sawayama S."/>
            <person name="Takai K."/>
            <person name="Nakagawa S."/>
        </authorList>
    </citation>
    <scope>NUCLEOTIDE SEQUENCE [LARGE SCALE GENOMIC DNA]</scope>
    <source>
        <strain evidence="3 4">HS1857</strain>
    </source>
</reference>
<dbReference type="GO" id="GO:0003824">
    <property type="term" value="F:catalytic activity"/>
    <property type="evidence" value="ECO:0007669"/>
    <property type="project" value="InterPro"/>
</dbReference>
<evidence type="ECO:0000313" key="3">
    <source>
        <dbReference type="EMBL" id="GAX86711.1"/>
    </source>
</evidence>
<name>A0A292YB37_9BACT</name>
<evidence type="ECO:0000313" key="4">
    <source>
        <dbReference type="Proteomes" id="UP000217944"/>
    </source>
</evidence>
<evidence type="ECO:0000256" key="1">
    <source>
        <dbReference type="PROSITE-ProRule" id="PRU00464"/>
    </source>
</evidence>
<dbReference type="AlphaFoldDB" id="A0A292YB37"/>
<protein>
    <recommendedName>
        <fullName evidence="2">HIT domain-containing protein</fullName>
    </recommendedName>
</protein>
<dbReference type="InterPro" id="IPR052908">
    <property type="entry name" value="AP-4-A_phosphorylase"/>
</dbReference>
<organism evidence="3 4">
    <name type="scientific">Lebetimonas natsushimae</name>
    <dbReference type="NCBI Taxonomy" id="1936991"/>
    <lineage>
        <taxon>Bacteria</taxon>
        <taxon>Pseudomonadati</taxon>
        <taxon>Campylobacterota</taxon>
        <taxon>Epsilonproteobacteria</taxon>
        <taxon>Nautiliales</taxon>
        <taxon>Nautiliaceae</taxon>
        <taxon>Lebetimonas</taxon>
    </lineage>
</organism>
<feature type="short sequence motif" description="Histidine triad motif" evidence="1">
    <location>
        <begin position="85"/>
        <end position="89"/>
    </location>
</feature>
<dbReference type="Pfam" id="PF01230">
    <property type="entry name" value="HIT"/>
    <property type="match status" value="1"/>
</dbReference>
<accession>A0A292YB37</accession>
<dbReference type="Proteomes" id="UP000217944">
    <property type="component" value="Unassembled WGS sequence"/>
</dbReference>
<proteinExistence type="predicted"/>
<keyword evidence="4" id="KW-1185">Reference proteome</keyword>
<dbReference type="InterPro" id="IPR011146">
    <property type="entry name" value="HIT-like"/>
</dbReference>
<dbReference type="PROSITE" id="PS51084">
    <property type="entry name" value="HIT_2"/>
    <property type="match status" value="1"/>
</dbReference>
<evidence type="ECO:0000259" key="2">
    <source>
        <dbReference type="PROSITE" id="PS51084"/>
    </source>
</evidence>
<dbReference type="Gene3D" id="3.30.428.10">
    <property type="entry name" value="HIT-like"/>
    <property type="match status" value="1"/>
</dbReference>
<feature type="domain" description="HIT" evidence="2">
    <location>
        <begin position="1"/>
        <end position="100"/>
    </location>
</feature>
<dbReference type="OrthoDB" id="9799145at2"/>
<dbReference type="PANTHER" id="PTHR42997:SF1">
    <property type="entry name" value="AP-4-A PHOSPHORYLASE"/>
    <property type="match status" value="1"/>
</dbReference>
<dbReference type="SUPFAM" id="SSF54197">
    <property type="entry name" value="HIT-like"/>
    <property type="match status" value="1"/>
</dbReference>
<dbReference type="PANTHER" id="PTHR42997">
    <property type="entry name" value="HIT FAMILY HYDROLASE"/>
    <property type="match status" value="1"/>
</dbReference>
<dbReference type="InterPro" id="IPR036265">
    <property type="entry name" value="HIT-like_sf"/>
</dbReference>
<sequence length="135" mass="15813">MSCPLCNSENENIIYKDAFFRIILVDEIPGYIRIITQKHIKEFSELSDEEAVKLTLIIKNLEKEILKTLKPDKINIAVLGNMVPHLHIHVIPRYVNDPWWPDATFCAKKREFIYPPFNAEKYKDTLLQCLKNLSL</sequence>
<comment type="caution">
    <text evidence="3">The sequence shown here is derived from an EMBL/GenBank/DDBJ whole genome shotgun (WGS) entry which is preliminary data.</text>
</comment>
<dbReference type="EMBL" id="BDME01000001">
    <property type="protein sequence ID" value="GAX86711.1"/>
    <property type="molecule type" value="Genomic_DNA"/>
</dbReference>
<gene>
    <name evidence="3" type="ORF">LNAT_P0006</name>
</gene>